<protein>
    <submittedName>
        <fullName evidence="3">Carbohydrate-binding module family 24 protein</fullName>
    </submittedName>
</protein>
<proteinExistence type="predicted"/>
<dbReference type="Pfam" id="PF03659">
    <property type="entry name" value="Glyco_hydro_71"/>
    <property type="match status" value="1"/>
</dbReference>
<evidence type="ECO:0000313" key="3">
    <source>
        <dbReference type="EMBL" id="KAJ9133188.1"/>
    </source>
</evidence>
<feature type="compositionally biased region" description="Low complexity" evidence="1">
    <location>
        <begin position="501"/>
        <end position="544"/>
    </location>
</feature>
<dbReference type="InterPro" id="IPR005197">
    <property type="entry name" value="Glyco_hydro_71"/>
</dbReference>
<dbReference type="Proteomes" id="UP001174694">
    <property type="component" value="Unassembled WGS sequence"/>
</dbReference>
<dbReference type="AlphaFoldDB" id="A0AA38RIU4"/>
<gene>
    <name evidence="3" type="ORF">NKR23_g10953</name>
</gene>
<name>A0AA38RIU4_9PEZI</name>
<dbReference type="CDD" id="cd11577">
    <property type="entry name" value="GH71"/>
    <property type="match status" value="1"/>
</dbReference>
<keyword evidence="2" id="KW-0732">Signal</keyword>
<feature type="chain" id="PRO_5041256184" evidence="2">
    <location>
        <begin position="24"/>
        <end position="666"/>
    </location>
</feature>
<comment type="caution">
    <text evidence="3">The sequence shown here is derived from an EMBL/GenBank/DDBJ whole genome shotgun (WGS) entry which is preliminary data.</text>
</comment>
<organism evidence="3 4">
    <name type="scientific">Pleurostoma richardsiae</name>
    <dbReference type="NCBI Taxonomy" id="41990"/>
    <lineage>
        <taxon>Eukaryota</taxon>
        <taxon>Fungi</taxon>
        <taxon>Dikarya</taxon>
        <taxon>Ascomycota</taxon>
        <taxon>Pezizomycotina</taxon>
        <taxon>Sordariomycetes</taxon>
        <taxon>Sordariomycetidae</taxon>
        <taxon>Calosphaeriales</taxon>
        <taxon>Pleurostomataceae</taxon>
        <taxon>Pleurostoma</taxon>
    </lineage>
</organism>
<sequence length="666" mass="70779">MLASKFLAFVSTSCLWAASHTQAAPASTGSLAVTKRAPGDRLVFCHFMIGIVSDRTSSADYDADMQRAKSLGIDAFALNIGLDSYTDTQLGYAYDSADQNGMKVFISFDFNWYHAGSDAAAVGHMIAKYASKPAQLMVDEKVFASSFAGDGLDVTTMRSSAGTNMFWAPNFHPDQTADPSAIDAALNWMAWDNNGNNKAPTAGANVTVEYGDTSYQNWLGTKPYVAPVSAWFFTHFGPEVSYSKNWVFPGDLLWYRRWNDILSMQPRFLEIITWNDYGESHYIGPLSSKHYDDGNSKWTNDMPHDGWLDMAKPYIAAYHDGASSVDSYITTDQVVYWYRPTLRTIDCDATDTTMVTANNDSGNYFEGKPNGWESMSDSVFVVTLLTSAGNISVTSGDNTVQTFTAPAGAAAFSVPMAVGEQQFSLKRGTATVLSGTSLKDISSECICGIYNFNAYVGILPDGESDPLEADGLTSLTAGLHVTTCQATPSLGTASSGCGSNTAPATTAPASTTTPAGGATPTRKPGTTTQPVPTTPTTANSSAALPSTGTCNGGTTAAGVSNNLLGLCDFACNHGYCPAGPCVCTSYGTPAYTPEVEPAGCPLDGEDDSYLGLCSFDCAHGYCPSTASRLNATSFSGMFSSTLYMIPIFNLPPYTERNSPSCLCNSE</sequence>
<dbReference type="EMBL" id="JANBVO010000052">
    <property type="protein sequence ID" value="KAJ9133188.1"/>
    <property type="molecule type" value="Genomic_DNA"/>
</dbReference>
<accession>A0AA38RIU4</accession>
<dbReference type="GO" id="GO:0051118">
    <property type="term" value="F:glucan endo-1,3-alpha-glucosidase activity"/>
    <property type="evidence" value="ECO:0007669"/>
    <property type="project" value="InterPro"/>
</dbReference>
<evidence type="ECO:0000256" key="2">
    <source>
        <dbReference type="SAM" id="SignalP"/>
    </source>
</evidence>
<feature type="region of interest" description="Disordered" evidence="1">
    <location>
        <begin position="495"/>
        <end position="544"/>
    </location>
</feature>
<keyword evidence="4" id="KW-1185">Reference proteome</keyword>
<reference evidence="3" key="1">
    <citation type="submission" date="2022-07" db="EMBL/GenBank/DDBJ databases">
        <title>Fungi with potential for degradation of polypropylene.</title>
        <authorList>
            <person name="Gostincar C."/>
        </authorList>
    </citation>
    <scope>NUCLEOTIDE SEQUENCE</scope>
    <source>
        <strain evidence="3">EXF-13308</strain>
    </source>
</reference>
<evidence type="ECO:0000313" key="4">
    <source>
        <dbReference type="Proteomes" id="UP001174694"/>
    </source>
</evidence>
<dbReference type="Gene3D" id="3.20.20.80">
    <property type="entry name" value="Glycosidases"/>
    <property type="match status" value="1"/>
</dbReference>
<evidence type="ECO:0000256" key="1">
    <source>
        <dbReference type="SAM" id="MobiDB-lite"/>
    </source>
</evidence>
<feature type="signal peptide" evidence="2">
    <location>
        <begin position="1"/>
        <end position="23"/>
    </location>
</feature>